<dbReference type="GO" id="GO:0043171">
    <property type="term" value="P:peptide catabolic process"/>
    <property type="evidence" value="ECO:0007669"/>
    <property type="project" value="TreeGrafter"/>
</dbReference>
<evidence type="ECO:0000256" key="4">
    <source>
        <dbReference type="ARBA" id="ARBA00012564"/>
    </source>
</evidence>
<dbReference type="OrthoDB" id="100605at2"/>
<dbReference type="PRINTS" id="PR00756">
    <property type="entry name" value="ALADIPTASE"/>
</dbReference>
<dbReference type="GO" id="GO:0016285">
    <property type="term" value="F:alanyl aminopeptidase activity"/>
    <property type="evidence" value="ECO:0007669"/>
    <property type="project" value="UniProtKB-EC"/>
</dbReference>
<sequence>MKRKLVSILLLGSLFTFKTVFSQTVTSGREPVYHAEPTRSTRLIHTKLKVNFDFGKQQMNGEEWLTAAPYFYPTDSLVLNAKYMLINSVAMDDNGVKKPLKYEYKNNILKINLGKTYSKDEKYQVYINYVARPNNVAQGGGNPAISDDKGLYFINPLGKDPNKPTQIWTQGETEANSVWFPTIDKPNQKSTEEIYMTVPDKYVTLSNGILTDSQKESNGMRTDHWVMDKKHAPYLFFLGVGDFAVVKDKWRNIPVNYYVEKEYEPYAKEIFGETPEMMEYFSKLLNYDYPWSKYDQMAVRDYVSGAMENTTAVVHGERVQQKPGDLIDENRWETTIAHELFHHWFGDLVTAESWSNLTVNESFANYSEYLWLEHKYDKDYADYHLMENANRYLNNPMDFTKDLVRFNYKREGNMFDLVSYNKGGAILNMLRHYLGDKAFFEGLHQYLVENAYGTGEAHELRLALEEISGKDLNWFFNQWYYGSGNPVIETRQSYDPVKKEVTVTIAQSGPALFQFPLAIDLYIGNEVKRENVWVNAKSSNSFSFSADKKPQLVNINADGVLLATISDERTPEQCYLQYTKSKELLSRYTALEEAVRQIDNPIALKTVSTAFKDPFFRIRILALNSLDLSKSEHKKEALSMVEKLASSDPKTLVQAAAIKALSKTGDKKYIPLYEKGISALSNAVKTSCLLALQASDPQRVTEIADKIDLSNASEDTISSLLPTIVNNKLINQMPYIGQIVAFYPFIYFQDAKKGSIAEKGFQWIMDSDNTAAVESVTKILFLAKQEMDNSPQAKMVIIQMLEDGVKRKMQLLKTTSNKDSVNKQINLLNTVIESYKK</sequence>
<evidence type="ECO:0000256" key="12">
    <source>
        <dbReference type="SAM" id="SignalP"/>
    </source>
</evidence>
<feature type="signal peptide" evidence="12">
    <location>
        <begin position="1"/>
        <end position="22"/>
    </location>
</feature>
<keyword evidence="6 15" id="KW-0031">Aminopeptidase</keyword>
<dbReference type="InterPro" id="IPR011989">
    <property type="entry name" value="ARM-like"/>
</dbReference>
<keyword evidence="10" id="KW-0862">Zinc</keyword>
<evidence type="ECO:0000256" key="10">
    <source>
        <dbReference type="ARBA" id="ARBA00022833"/>
    </source>
</evidence>
<dbReference type="PANTHER" id="PTHR11533">
    <property type="entry name" value="PROTEASE M1 ZINC METALLOPROTEASE"/>
    <property type="match status" value="1"/>
</dbReference>
<dbReference type="Gene3D" id="2.60.40.1730">
    <property type="entry name" value="tricorn interacting facor f3 domain"/>
    <property type="match status" value="1"/>
</dbReference>
<evidence type="ECO:0000256" key="8">
    <source>
        <dbReference type="ARBA" id="ARBA00022723"/>
    </source>
</evidence>
<dbReference type="SUPFAM" id="SSF48371">
    <property type="entry name" value="ARM repeat"/>
    <property type="match status" value="1"/>
</dbReference>
<dbReference type="InterPro" id="IPR042097">
    <property type="entry name" value="Aminopeptidase_N-like_N_sf"/>
</dbReference>
<evidence type="ECO:0000313" key="16">
    <source>
        <dbReference type="Proteomes" id="UP000198517"/>
    </source>
</evidence>
<gene>
    <name evidence="15" type="ORF">SAMN05421544_104128</name>
</gene>
<dbReference type="GO" id="GO:0008270">
    <property type="term" value="F:zinc ion binding"/>
    <property type="evidence" value="ECO:0007669"/>
    <property type="project" value="InterPro"/>
</dbReference>
<dbReference type="GO" id="GO:0005737">
    <property type="term" value="C:cytoplasm"/>
    <property type="evidence" value="ECO:0007669"/>
    <property type="project" value="TreeGrafter"/>
</dbReference>
<feature type="domain" description="Peptidase M1 membrane alanine aminopeptidase" evidence="13">
    <location>
        <begin position="273"/>
        <end position="479"/>
    </location>
</feature>
<dbReference type="Gene3D" id="1.10.390.10">
    <property type="entry name" value="Neutral Protease Domain 2"/>
    <property type="match status" value="1"/>
</dbReference>
<keyword evidence="12" id="KW-0732">Signal</keyword>
<dbReference type="GO" id="GO:0006508">
    <property type="term" value="P:proteolysis"/>
    <property type="evidence" value="ECO:0007669"/>
    <property type="project" value="UniProtKB-KW"/>
</dbReference>
<accession>A0A1G7AZ45</accession>
<dbReference type="STRING" id="1071918.SAMN05421544_104128"/>
<keyword evidence="11" id="KW-0482">Metalloprotease</keyword>
<proteinExistence type="inferred from homology"/>
<dbReference type="EMBL" id="FNAS01000004">
    <property type="protein sequence ID" value="SDE19285.1"/>
    <property type="molecule type" value="Genomic_DNA"/>
</dbReference>
<dbReference type="RefSeq" id="WP_092736165.1">
    <property type="nucleotide sequence ID" value="NZ_FNAS01000004.1"/>
</dbReference>
<evidence type="ECO:0000256" key="6">
    <source>
        <dbReference type="ARBA" id="ARBA00022438"/>
    </source>
</evidence>
<evidence type="ECO:0000256" key="5">
    <source>
        <dbReference type="ARBA" id="ARBA00015611"/>
    </source>
</evidence>
<feature type="chain" id="PRO_5011449318" description="Aminopeptidase N" evidence="12">
    <location>
        <begin position="23"/>
        <end position="837"/>
    </location>
</feature>
<feature type="domain" description="Aminopeptidase N-like N-terminal" evidence="14">
    <location>
        <begin position="45"/>
        <end position="235"/>
    </location>
</feature>
<comment type="cofactor">
    <cofactor evidence="2">
        <name>Zn(2+)</name>
        <dbReference type="ChEBI" id="CHEBI:29105"/>
    </cofactor>
</comment>
<reference evidence="15 16" key="1">
    <citation type="submission" date="2016-10" db="EMBL/GenBank/DDBJ databases">
        <authorList>
            <person name="de Groot N.N."/>
        </authorList>
    </citation>
    <scope>NUCLEOTIDE SEQUENCE [LARGE SCALE GENOMIC DNA]</scope>
    <source>
        <strain evidence="15 16">DSM 24015</strain>
    </source>
</reference>
<dbReference type="GO" id="GO:0005615">
    <property type="term" value="C:extracellular space"/>
    <property type="evidence" value="ECO:0007669"/>
    <property type="project" value="TreeGrafter"/>
</dbReference>
<keyword evidence="7" id="KW-0645">Protease</keyword>
<protein>
    <recommendedName>
        <fullName evidence="5">Aminopeptidase N</fullName>
        <ecNumber evidence="4">3.4.11.2</ecNumber>
    </recommendedName>
</protein>
<dbReference type="InterPro" id="IPR014782">
    <property type="entry name" value="Peptidase_M1_dom"/>
</dbReference>
<evidence type="ECO:0000256" key="1">
    <source>
        <dbReference type="ARBA" id="ARBA00000098"/>
    </source>
</evidence>
<dbReference type="AlphaFoldDB" id="A0A1G7AZ45"/>
<organism evidence="15 16">
    <name type="scientific">Riemerella columbipharyngis</name>
    <dbReference type="NCBI Taxonomy" id="1071918"/>
    <lineage>
        <taxon>Bacteria</taxon>
        <taxon>Pseudomonadati</taxon>
        <taxon>Bacteroidota</taxon>
        <taxon>Flavobacteriia</taxon>
        <taxon>Flavobacteriales</taxon>
        <taxon>Weeksellaceae</taxon>
        <taxon>Riemerella</taxon>
    </lineage>
</organism>
<dbReference type="EC" id="3.4.11.2" evidence="4"/>
<dbReference type="Gene3D" id="1.25.10.10">
    <property type="entry name" value="Leucine-rich Repeat Variant"/>
    <property type="match status" value="1"/>
</dbReference>
<keyword evidence="8" id="KW-0479">Metal-binding</keyword>
<dbReference type="GO" id="GO:0016020">
    <property type="term" value="C:membrane"/>
    <property type="evidence" value="ECO:0007669"/>
    <property type="project" value="TreeGrafter"/>
</dbReference>
<comment type="similarity">
    <text evidence="3">Belongs to the peptidase M1 family.</text>
</comment>
<dbReference type="PANTHER" id="PTHR11533:SF174">
    <property type="entry name" value="PUROMYCIN-SENSITIVE AMINOPEPTIDASE-RELATED"/>
    <property type="match status" value="1"/>
</dbReference>
<evidence type="ECO:0000256" key="9">
    <source>
        <dbReference type="ARBA" id="ARBA00022801"/>
    </source>
</evidence>
<dbReference type="InterPro" id="IPR027268">
    <property type="entry name" value="Peptidase_M4/M1_CTD_sf"/>
</dbReference>
<dbReference type="SUPFAM" id="SSF63737">
    <property type="entry name" value="Leukotriene A4 hydrolase N-terminal domain"/>
    <property type="match status" value="1"/>
</dbReference>
<evidence type="ECO:0000259" key="14">
    <source>
        <dbReference type="Pfam" id="PF17900"/>
    </source>
</evidence>
<dbReference type="InterPro" id="IPR001930">
    <property type="entry name" value="Peptidase_M1"/>
</dbReference>
<dbReference type="Pfam" id="PF17900">
    <property type="entry name" value="Peptidase_M1_N"/>
    <property type="match status" value="1"/>
</dbReference>
<dbReference type="SUPFAM" id="SSF55486">
    <property type="entry name" value="Metalloproteases ('zincins'), catalytic domain"/>
    <property type="match status" value="1"/>
</dbReference>
<evidence type="ECO:0000259" key="13">
    <source>
        <dbReference type="Pfam" id="PF01433"/>
    </source>
</evidence>
<dbReference type="InterPro" id="IPR050344">
    <property type="entry name" value="Peptidase_M1_aminopeptidases"/>
</dbReference>
<dbReference type="InterPro" id="IPR016024">
    <property type="entry name" value="ARM-type_fold"/>
</dbReference>
<evidence type="ECO:0000256" key="7">
    <source>
        <dbReference type="ARBA" id="ARBA00022670"/>
    </source>
</evidence>
<dbReference type="InterPro" id="IPR045357">
    <property type="entry name" value="Aminopeptidase_N-like_N"/>
</dbReference>
<name>A0A1G7AZ45_9FLAO</name>
<comment type="catalytic activity">
    <reaction evidence="1">
        <text>Release of an N-terminal amino acid, Xaa-|-Yaa- from a peptide, amide or arylamide. Xaa is preferably Ala, but may be most amino acids including Pro (slow action). When a terminal hydrophobic residue is followed by a prolyl residue, the two may be released as an intact Xaa-Pro dipeptide.</text>
        <dbReference type="EC" id="3.4.11.2"/>
    </reaction>
</comment>
<keyword evidence="16" id="KW-1185">Reference proteome</keyword>
<dbReference type="GO" id="GO:0042277">
    <property type="term" value="F:peptide binding"/>
    <property type="evidence" value="ECO:0007669"/>
    <property type="project" value="TreeGrafter"/>
</dbReference>
<keyword evidence="9" id="KW-0378">Hydrolase</keyword>
<dbReference type="Proteomes" id="UP000198517">
    <property type="component" value="Unassembled WGS sequence"/>
</dbReference>
<dbReference type="GO" id="GO:0070006">
    <property type="term" value="F:metalloaminopeptidase activity"/>
    <property type="evidence" value="ECO:0007669"/>
    <property type="project" value="TreeGrafter"/>
</dbReference>
<dbReference type="CDD" id="cd09603">
    <property type="entry name" value="M1_APN_like"/>
    <property type="match status" value="1"/>
</dbReference>
<evidence type="ECO:0000256" key="11">
    <source>
        <dbReference type="ARBA" id="ARBA00023049"/>
    </source>
</evidence>
<dbReference type="Pfam" id="PF01433">
    <property type="entry name" value="Peptidase_M1"/>
    <property type="match status" value="1"/>
</dbReference>
<evidence type="ECO:0000313" key="15">
    <source>
        <dbReference type="EMBL" id="SDE19285.1"/>
    </source>
</evidence>
<evidence type="ECO:0000256" key="3">
    <source>
        <dbReference type="ARBA" id="ARBA00010136"/>
    </source>
</evidence>
<evidence type="ECO:0000256" key="2">
    <source>
        <dbReference type="ARBA" id="ARBA00001947"/>
    </source>
</evidence>